<dbReference type="Gene3D" id="1.10.8.60">
    <property type="match status" value="1"/>
</dbReference>
<dbReference type="InterPro" id="IPR036628">
    <property type="entry name" value="Clp_N_dom_sf"/>
</dbReference>
<evidence type="ECO:0000313" key="11">
    <source>
        <dbReference type="EMBL" id="CEM23311.1"/>
    </source>
</evidence>
<dbReference type="PROSITE" id="PS00870">
    <property type="entry name" value="CLPAB_1"/>
    <property type="match status" value="1"/>
</dbReference>
<dbReference type="PROSITE" id="PS00871">
    <property type="entry name" value="CLPAB_2"/>
    <property type="match status" value="1"/>
</dbReference>
<keyword evidence="3 7" id="KW-0547">Nucleotide-binding</keyword>
<dbReference type="OrthoDB" id="47330at2759"/>
<dbReference type="PANTHER" id="PTHR11638:SF18">
    <property type="entry name" value="HEAT SHOCK PROTEIN 104"/>
    <property type="match status" value="1"/>
</dbReference>
<dbReference type="EMBL" id="CDMY01000563">
    <property type="protein sequence ID" value="CEM23311.1"/>
    <property type="molecule type" value="Genomic_DNA"/>
</dbReference>
<evidence type="ECO:0000256" key="2">
    <source>
        <dbReference type="ARBA" id="ARBA00022737"/>
    </source>
</evidence>
<evidence type="ECO:0000256" key="8">
    <source>
        <dbReference type="SAM" id="Coils"/>
    </source>
</evidence>
<name>A0A0G4G525_VITBC</name>
<feature type="region of interest" description="Disordered" evidence="9">
    <location>
        <begin position="62"/>
        <end position="92"/>
    </location>
</feature>
<dbReference type="PRINTS" id="PR00300">
    <property type="entry name" value="CLPPROTEASEA"/>
</dbReference>
<dbReference type="PANTHER" id="PTHR11638">
    <property type="entry name" value="ATP-DEPENDENT CLP PROTEASE"/>
    <property type="match status" value="1"/>
</dbReference>
<evidence type="ECO:0000259" key="10">
    <source>
        <dbReference type="PROSITE" id="PS51903"/>
    </source>
</evidence>
<dbReference type="InterPro" id="IPR041546">
    <property type="entry name" value="ClpA/ClpB_AAA_lid"/>
</dbReference>
<protein>
    <recommendedName>
        <fullName evidence="10">Clp R domain-containing protein</fullName>
    </recommendedName>
</protein>
<dbReference type="PROSITE" id="PS51903">
    <property type="entry name" value="CLP_R"/>
    <property type="match status" value="1"/>
</dbReference>
<dbReference type="VEuPathDB" id="CryptoDB:Vbra_9673"/>
<reference evidence="11 12" key="1">
    <citation type="submission" date="2014-11" db="EMBL/GenBank/DDBJ databases">
        <authorList>
            <person name="Zhu J."/>
            <person name="Qi W."/>
            <person name="Song R."/>
        </authorList>
    </citation>
    <scope>NUCLEOTIDE SEQUENCE [LARGE SCALE GENOMIC DNA]</scope>
</reference>
<evidence type="ECO:0000256" key="6">
    <source>
        <dbReference type="PROSITE-ProRule" id="PRU01251"/>
    </source>
</evidence>
<dbReference type="Pfam" id="PF02861">
    <property type="entry name" value="Clp_N"/>
    <property type="match status" value="1"/>
</dbReference>
<dbReference type="GO" id="GO:0005737">
    <property type="term" value="C:cytoplasm"/>
    <property type="evidence" value="ECO:0007669"/>
    <property type="project" value="InterPro"/>
</dbReference>
<evidence type="ECO:0000256" key="4">
    <source>
        <dbReference type="ARBA" id="ARBA00022840"/>
    </source>
</evidence>
<dbReference type="Pfam" id="PF00004">
    <property type="entry name" value="AAA"/>
    <property type="match status" value="1"/>
</dbReference>
<dbReference type="GO" id="GO:0016887">
    <property type="term" value="F:ATP hydrolysis activity"/>
    <property type="evidence" value="ECO:0007669"/>
    <property type="project" value="InterPro"/>
</dbReference>
<dbReference type="AlphaFoldDB" id="A0A0G4G525"/>
<comment type="similarity">
    <text evidence="1 7">Belongs to the ClpA/ClpB family.</text>
</comment>
<dbReference type="STRING" id="1169540.A0A0G4G525"/>
<keyword evidence="4 7" id="KW-0067">ATP-binding</keyword>
<dbReference type="GO" id="GO:0005524">
    <property type="term" value="F:ATP binding"/>
    <property type="evidence" value="ECO:0007669"/>
    <property type="project" value="UniProtKB-KW"/>
</dbReference>
<evidence type="ECO:0000256" key="9">
    <source>
        <dbReference type="SAM" id="MobiDB-lite"/>
    </source>
</evidence>
<dbReference type="InterPro" id="IPR019489">
    <property type="entry name" value="Clp_ATPase_C"/>
</dbReference>
<dbReference type="Gene3D" id="3.40.50.300">
    <property type="entry name" value="P-loop containing nucleotide triphosphate hydrolases"/>
    <property type="match status" value="3"/>
</dbReference>
<dbReference type="CDD" id="cd00009">
    <property type="entry name" value="AAA"/>
    <property type="match status" value="1"/>
</dbReference>
<gene>
    <name evidence="11" type="ORF">Vbra_9673</name>
</gene>
<keyword evidence="12" id="KW-1185">Reference proteome</keyword>
<keyword evidence="8" id="KW-0175">Coiled coil</keyword>
<accession>A0A0G4G525</accession>
<dbReference type="OMA" id="FRSHISH"/>
<evidence type="ECO:0000256" key="7">
    <source>
        <dbReference type="RuleBase" id="RU004432"/>
    </source>
</evidence>
<dbReference type="InterPro" id="IPR004176">
    <property type="entry name" value="Clp_R_N"/>
</dbReference>
<organism evidence="11 12">
    <name type="scientific">Vitrella brassicaformis (strain CCMP3155)</name>
    <dbReference type="NCBI Taxonomy" id="1169540"/>
    <lineage>
        <taxon>Eukaryota</taxon>
        <taxon>Sar</taxon>
        <taxon>Alveolata</taxon>
        <taxon>Colpodellida</taxon>
        <taxon>Vitrellaceae</taxon>
        <taxon>Vitrella</taxon>
    </lineage>
</organism>
<dbReference type="Proteomes" id="UP000041254">
    <property type="component" value="Unassembled WGS sequence"/>
</dbReference>
<evidence type="ECO:0000256" key="1">
    <source>
        <dbReference type="ARBA" id="ARBA00008675"/>
    </source>
</evidence>
<dbReference type="FunFam" id="3.40.50.300:FF:000010">
    <property type="entry name" value="Chaperone clpB 1, putative"/>
    <property type="match status" value="1"/>
</dbReference>
<evidence type="ECO:0000256" key="3">
    <source>
        <dbReference type="ARBA" id="ARBA00022741"/>
    </source>
</evidence>
<dbReference type="PhylomeDB" id="A0A0G4G525"/>
<dbReference type="InterPro" id="IPR027417">
    <property type="entry name" value="P-loop_NTPase"/>
</dbReference>
<evidence type="ECO:0000256" key="5">
    <source>
        <dbReference type="ARBA" id="ARBA00023186"/>
    </source>
</evidence>
<dbReference type="GO" id="GO:0042026">
    <property type="term" value="P:protein refolding"/>
    <property type="evidence" value="ECO:0007669"/>
    <property type="project" value="InterPro"/>
</dbReference>
<dbReference type="InterPro" id="IPR018368">
    <property type="entry name" value="ClpA/B_CS1"/>
</dbReference>
<dbReference type="FunFam" id="3.40.50.300:FF:000025">
    <property type="entry name" value="ATP-dependent Clp protease subunit"/>
    <property type="match status" value="1"/>
</dbReference>
<dbReference type="InParanoid" id="A0A0G4G525"/>
<dbReference type="SUPFAM" id="SSF81923">
    <property type="entry name" value="Double Clp-N motif"/>
    <property type="match status" value="1"/>
</dbReference>
<feature type="coiled-coil region" evidence="8">
    <location>
        <begin position="509"/>
        <end position="594"/>
    </location>
</feature>
<dbReference type="Gene3D" id="1.10.1780.10">
    <property type="entry name" value="Clp, N-terminal domain"/>
    <property type="match status" value="1"/>
</dbReference>
<keyword evidence="5 7" id="KW-0143">Chaperone</keyword>
<dbReference type="Pfam" id="PF10431">
    <property type="entry name" value="ClpB_D2-small"/>
    <property type="match status" value="1"/>
</dbReference>
<dbReference type="InterPro" id="IPR001270">
    <property type="entry name" value="ClpA/B"/>
</dbReference>
<dbReference type="SUPFAM" id="SSF52540">
    <property type="entry name" value="P-loop containing nucleoside triphosphate hydrolases"/>
    <property type="match status" value="2"/>
</dbReference>
<dbReference type="Pfam" id="PF17871">
    <property type="entry name" value="AAA_lid_9"/>
    <property type="match status" value="1"/>
</dbReference>
<proteinExistence type="inferred from homology"/>
<dbReference type="InterPro" id="IPR017730">
    <property type="entry name" value="Chaperonin_ClpB"/>
</dbReference>
<feature type="domain" description="Clp R" evidence="10">
    <location>
        <begin position="94"/>
        <end position="241"/>
    </location>
</feature>
<dbReference type="InterPro" id="IPR050130">
    <property type="entry name" value="ClpA_ClpB"/>
</dbReference>
<dbReference type="FunFam" id="1.10.8.60:FF:000017">
    <property type="entry name" value="ATP-dependent chaperone ClpB"/>
    <property type="match status" value="1"/>
</dbReference>
<dbReference type="InterPro" id="IPR003959">
    <property type="entry name" value="ATPase_AAA_core"/>
</dbReference>
<dbReference type="InterPro" id="IPR003593">
    <property type="entry name" value="AAA+_ATPase"/>
</dbReference>
<evidence type="ECO:0000313" key="12">
    <source>
        <dbReference type="Proteomes" id="UP000041254"/>
    </source>
</evidence>
<dbReference type="SMART" id="SM01086">
    <property type="entry name" value="ClpB_D2-small"/>
    <property type="match status" value="1"/>
</dbReference>
<dbReference type="FunFam" id="3.40.50.300:FF:000120">
    <property type="entry name" value="ATP-dependent chaperone ClpB"/>
    <property type="match status" value="1"/>
</dbReference>
<dbReference type="SMART" id="SM00382">
    <property type="entry name" value="AAA"/>
    <property type="match status" value="2"/>
</dbReference>
<dbReference type="CDD" id="cd19499">
    <property type="entry name" value="RecA-like_ClpB_Hsp104-like"/>
    <property type="match status" value="1"/>
</dbReference>
<dbReference type="Pfam" id="PF07724">
    <property type="entry name" value="AAA_2"/>
    <property type="match status" value="1"/>
</dbReference>
<dbReference type="GO" id="GO:0034605">
    <property type="term" value="P:cellular response to heat"/>
    <property type="evidence" value="ECO:0007669"/>
    <property type="project" value="TreeGrafter"/>
</dbReference>
<keyword evidence="2 6" id="KW-0677">Repeat</keyword>
<sequence length="1003" mass="111220">MLSRLKISAQNTYPICRSWVSHSRRPWLLSASRCLATSHPSQRSDFTNGNAWPFHESAWRSTTRHNASGPPSGCRGYSSSAEGPPGGGSVSLNANDYTEKAWEAITEVIPLIERYQPPSAEAELLLQALLNQGPDGLAQRILFKGGADIARLLRELKEFLEKQPRVTTARGASDRPVGRSLINVLNTAKSIKGRFTDEYISVEHLLLALAEADTRFTKEALQHQGITPEALLQAVSQLRGSRRVTTKTAEGSYQALEKYGRDLTQLASEGKLDPVIGRDEEIRRVVQILSRRTKNNPILLGDPGVGKTAIAEGLAQRILLGDVPDSLKGRRLIALDMASMIAGAKYRGEFEERLKGVLKEVSDAQGQVVMFIDEIHTVVGAGGGGESGGMDASNILKPMLARGELRCIGATTMDEYRKYIEKDKALARRFQSVYVDEPAVDATTSILRGLRERYEMHHGVRIRDSALVAASNLANRYISDRFLPDKAIDLVDEAAAKLKVQVTSRPEDLDAIDRQIVQLEMERISIKEDSEASTLAPHERARLAQLERRLSDLKEEQSRLNAIWEGEKAAITDLRSIKQQLDEAKLEQEKAERSYDLNKAAEIRFGRIPELQKKLAELERQYSAGPNRMLRDEVVPEDIAAIVSSWTGIPVSKLVDSERERILQLDDILQKRVVGQAEAVRVTAEAIQRSRAGLSDPNRPIASLVFLGPTGVGKTELCKALAESLFSSPDAMVRIDMSEYMEKHTVSRLIGAPPGYVGYDQGGQLTDAVRRKPYSVLLFDEMEKAHPDVFNILLQVLDDGILTDGKGNTVSFKNCICVFTSNIGSSSILELAGEAEADDTVQEEIKERVMTAVRAQFRPEFVNRIDEFVVFRALGRRELRNIVNLELNKVSNRLSDRRIGLQVTDAAKSFLASRGFDPQFGARPLRRTVQRELENPIASLILRGEAKEGDRVQVESDAEGTWNGTLESIEKYRAPTRLVFTVEKGAMQPEEEGEEEKAAITAE</sequence>
<dbReference type="InterPro" id="IPR028299">
    <property type="entry name" value="ClpA/B_CS2"/>
</dbReference>
<dbReference type="NCBIfam" id="TIGR03346">
    <property type="entry name" value="chaperone_ClpB"/>
    <property type="match status" value="1"/>
</dbReference>